<dbReference type="PANTHER" id="PTHR35024">
    <property type="entry name" value="HYPOTHETICAL CYTOSOLIC PROTEIN"/>
    <property type="match status" value="1"/>
</dbReference>
<protein>
    <submittedName>
        <fullName evidence="3">Cell shape determination protein CcmA</fullName>
    </submittedName>
</protein>
<organism evidence="3 4">
    <name type="scientific">Blastomonas fulva</name>
    <dbReference type="NCBI Taxonomy" id="1550728"/>
    <lineage>
        <taxon>Bacteria</taxon>
        <taxon>Pseudomonadati</taxon>
        <taxon>Pseudomonadota</taxon>
        <taxon>Alphaproteobacteria</taxon>
        <taxon>Sphingomonadales</taxon>
        <taxon>Sphingomonadaceae</taxon>
        <taxon>Blastomonas</taxon>
    </lineage>
</organism>
<evidence type="ECO:0000256" key="1">
    <source>
        <dbReference type="ARBA" id="ARBA00044755"/>
    </source>
</evidence>
<dbReference type="InterPro" id="IPR007607">
    <property type="entry name" value="BacA/B"/>
</dbReference>
<dbReference type="EMBL" id="CP020083">
    <property type="protein sequence ID" value="ASR51971.1"/>
    <property type="molecule type" value="Genomic_DNA"/>
</dbReference>
<gene>
    <name evidence="3" type="ORF">B5J99_11300</name>
</gene>
<evidence type="ECO:0000313" key="3">
    <source>
        <dbReference type="EMBL" id="ASR51971.1"/>
    </source>
</evidence>
<evidence type="ECO:0000313" key="4">
    <source>
        <dbReference type="Proteomes" id="UP000258016"/>
    </source>
</evidence>
<dbReference type="PANTHER" id="PTHR35024:SF4">
    <property type="entry name" value="POLYMER-FORMING CYTOSKELETAL PROTEIN"/>
    <property type="match status" value="1"/>
</dbReference>
<reference evidence="3 4" key="1">
    <citation type="submission" date="2017-03" db="EMBL/GenBank/DDBJ databases">
        <title>Complete genome sequence of Blastomonas fulva degrading microcsystin LR.</title>
        <authorList>
            <person name="Lee H.-g."/>
            <person name="Jin L."/>
            <person name="oh H.-M."/>
        </authorList>
    </citation>
    <scope>NUCLEOTIDE SEQUENCE [LARGE SCALE GENOMIC DNA]</scope>
    <source>
        <strain evidence="3 4">T2</strain>
    </source>
</reference>
<feature type="region of interest" description="Disordered" evidence="2">
    <location>
        <begin position="141"/>
        <end position="160"/>
    </location>
</feature>
<name>A0ABM6M7V5_9SPHN</name>
<accession>A0ABM6M7V5</accession>
<evidence type="ECO:0000256" key="2">
    <source>
        <dbReference type="SAM" id="MobiDB-lite"/>
    </source>
</evidence>
<proteinExistence type="inferred from homology"/>
<feature type="region of interest" description="Disordered" evidence="2">
    <location>
        <begin position="1"/>
        <end position="27"/>
    </location>
</feature>
<sequence length="160" mass="16245">MFSRSKPSPNSGPTTPPANARSARSGSSMVGNSTFSVIGSDVVITGNISAKVDLHIDGRVEGDISCASLVQGESSSIHGAITAETARLAGNVTGSVDARDLVITASAQVTGDVSYETITIEQGGHVDGQFRHKSKVAHSAASTLANPASGEDRPALLLSN</sequence>
<feature type="compositionally biased region" description="Polar residues" evidence="2">
    <location>
        <begin position="1"/>
        <end position="13"/>
    </location>
</feature>
<keyword evidence="4" id="KW-1185">Reference proteome</keyword>
<dbReference type="Proteomes" id="UP000258016">
    <property type="component" value="Chromosome"/>
</dbReference>
<comment type="similarity">
    <text evidence="1">Belongs to the bactofilin family.</text>
</comment>
<dbReference type="Pfam" id="PF04519">
    <property type="entry name" value="Bactofilin"/>
    <property type="match status" value="1"/>
</dbReference>